<dbReference type="PATRIC" id="fig|431306.5.peg.2757"/>
<dbReference type="Proteomes" id="UP000068250">
    <property type="component" value="Plasmid 1P"/>
</dbReference>
<dbReference type="InterPro" id="IPR036388">
    <property type="entry name" value="WH-like_DNA-bd_sf"/>
</dbReference>
<dbReference type="PROSITE" id="PS50931">
    <property type="entry name" value="HTH_LYSR"/>
    <property type="match status" value="1"/>
</dbReference>
<keyword evidence="6" id="KW-0456">Lyase</keyword>
<dbReference type="SUPFAM" id="SSF53850">
    <property type="entry name" value="Periplasmic binding protein-like II"/>
    <property type="match status" value="1"/>
</dbReference>
<dbReference type="GO" id="GO:0006351">
    <property type="term" value="P:DNA-templated transcription"/>
    <property type="evidence" value="ECO:0007669"/>
    <property type="project" value="TreeGrafter"/>
</dbReference>
<dbReference type="InterPro" id="IPR005119">
    <property type="entry name" value="LysR_subst-bd"/>
</dbReference>
<evidence type="ECO:0000259" key="5">
    <source>
        <dbReference type="PROSITE" id="PS50931"/>
    </source>
</evidence>
<gene>
    <name evidence="6" type="primary">yafC</name>
    <name evidence="6" type="ORF">AGA_1P35</name>
</gene>
<comment type="similarity">
    <text evidence="1">Belongs to the LysR transcriptional regulatory family.</text>
</comment>
<dbReference type="InterPro" id="IPR058163">
    <property type="entry name" value="LysR-type_TF_proteobact-type"/>
</dbReference>
<dbReference type="Gene3D" id="1.10.10.10">
    <property type="entry name" value="Winged helix-like DNA-binding domain superfamily/Winged helix DNA-binding domain"/>
    <property type="match status" value="1"/>
</dbReference>
<accession>A0A0U5F6X6</accession>
<reference evidence="7" key="1">
    <citation type="submission" date="2014-09" db="EMBL/GenBank/DDBJ databases">
        <authorList>
            <person name="Illeghems K.G."/>
        </authorList>
    </citation>
    <scope>NUCLEOTIDE SEQUENCE [LARGE SCALE GENOMIC DNA]</scope>
    <source>
        <strain evidence="7">LMG 23848T</strain>
        <plasmid evidence="7">1P</plasmid>
    </source>
</reference>
<dbReference type="FunFam" id="1.10.10.10:FF:000001">
    <property type="entry name" value="LysR family transcriptional regulator"/>
    <property type="match status" value="1"/>
</dbReference>
<protein>
    <submittedName>
        <fullName evidence="6">LysR family transcriptional regulator</fullName>
        <ecNumber evidence="6">4.2.1.1</ecNumber>
    </submittedName>
</protein>
<dbReference type="PANTHER" id="PTHR30537">
    <property type="entry name" value="HTH-TYPE TRANSCRIPTIONAL REGULATOR"/>
    <property type="match status" value="1"/>
</dbReference>
<dbReference type="EC" id="4.2.1.1" evidence="6"/>
<evidence type="ECO:0000313" key="6">
    <source>
        <dbReference type="EMBL" id="CEF57346.1"/>
    </source>
</evidence>
<evidence type="ECO:0000313" key="7">
    <source>
        <dbReference type="Proteomes" id="UP000068250"/>
    </source>
</evidence>
<dbReference type="GO" id="GO:0043565">
    <property type="term" value="F:sequence-specific DNA binding"/>
    <property type="evidence" value="ECO:0007669"/>
    <property type="project" value="TreeGrafter"/>
</dbReference>
<keyword evidence="4" id="KW-0804">Transcription</keyword>
<dbReference type="GO" id="GO:0003700">
    <property type="term" value="F:DNA-binding transcription factor activity"/>
    <property type="evidence" value="ECO:0007669"/>
    <property type="project" value="InterPro"/>
</dbReference>
<proteinExistence type="inferred from homology"/>
<dbReference type="Gene3D" id="3.40.190.290">
    <property type="match status" value="1"/>
</dbReference>
<geneLocation type="plasmid" evidence="7">
    <name>1P</name>
</geneLocation>
<organism evidence="6 7">
    <name type="scientific">Acetobacter ghanensis</name>
    <dbReference type="NCBI Taxonomy" id="431306"/>
    <lineage>
        <taxon>Bacteria</taxon>
        <taxon>Pseudomonadati</taxon>
        <taxon>Pseudomonadota</taxon>
        <taxon>Alphaproteobacteria</taxon>
        <taxon>Acetobacterales</taxon>
        <taxon>Acetobacteraceae</taxon>
        <taxon>Acetobacter</taxon>
    </lineage>
</organism>
<dbReference type="AlphaFoldDB" id="A0A0U5F6X6"/>
<dbReference type="OrthoDB" id="9812435at2"/>
<keyword evidence="3" id="KW-0238">DNA-binding</keyword>
<dbReference type="InterPro" id="IPR000847">
    <property type="entry name" value="LysR_HTH_N"/>
</dbReference>
<evidence type="ECO:0000256" key="3">
    <source>
        <dbReference type="ARBA" id="ARBA00023125"/>
    </source>
</evidence>
<keyword evidence="2" id="KW-0805">Transcription regulation</keyword>
<evidence type="ECO:0000256" key="1">
    <source>
        <dbReference type="ARBA" id="ARBA00009437"/>
    </source>
</evidence>
<evidence type="ECO:0000256" key="2">
    <source>
        <dbReference type="ARBA" id="ARBA00023015"/>
    </source>
</evidence>
<dbReference type="GO" id="GO:0004089">
    <property type="term" value="F:carbonate dehydratase activity"/>
    <property type="evidence" value="ECO:0007669"/>
    <property type="project" value="UniProtKB-EC"/>
</dbReference>
<sequence length="306" mass="34089">MLDRLTSMKIFIKVVELGSFAAASQHLTLSPQMVAKHIEALEHHLGARLLHRTTRRQSLTETGRLYCEQCRLVLQAAERADSLAANMLGTPRGTLSVSVPVTFGRTVLLPFIHSFQKRYPEIQVHLSLTDQLVHPTMDGHEAVIRIGELETDLTAVSRPLTAYRRVICAAQTYLEKHGFPGQPEGLMRHECLVYENSGGPVTTWYLSQGSVTRPVTVSGKIISNDSSVLHSAALGGDGILLGYEQALLPDIKSKRLVRLMPRWKVPDRPMYLLYNAGPVMTPKLRVFVTELQEAFQPEASFRRKGA</sequence>
<dbReference type="InterPro" id="IPR036390">
    <property type="entry name" value="WH_DNA-bd_sf"/>
</dbReference>
<feature type="domain" description="HTH lysR-type" evidence="5">
    <location>
        <begin position="3"/>
        <end position="60"/>
    </location>
</feature>
<dbReference type="Pfam" id="PF03466">
    <property type="entry name" value="LysR_substrate"/>
    <property type="match status" value="1"/>
</dbReference>
<dbReference type="EMBL" id="LN609303">
    <property type="protein sequence ID" value="CEF57346.1"/>
    <property type="molecule type" value="Genomic_DNA"/>
</dbReference>
<evidence type="ECO:0000256" key="4">
    <source>
        <dbReference type="ARBA" id="ARBA00023163"/>
    </source>
</evidence>
<dbReference type="SUPFAM" id="SSF46785">
    <property type="entry name" value="Winged helix' DNA-binding domain"/>
    <property type="match status" value="1"/>
</dbReference>
<dbReference type="Pfam" id="PF00126">
    <property type="entry name" value="HTH_1"/>
    <property type="match status" value="1"/>
</dbReference>
<dbReference type="CDD" id="cd08422">
    <property type="entry name" value="PBP2_CrgA_like"/>
    <property type="match status" value="1"/>
</dbReference>
<dbReference type="RefSeq" id="WP_059024900.1">
    <property type="nucleotide sequence ID" value="NZ_LN609303.1"/>
</dbReference>
<dbReference type="PANTHER" id="PTHR30537:SF5">
    <property type="entry name" value="HTH-TYPE TRANSCRIPTIONAL ACTIVATOR TTDR-RELATED"/>
    <property type="match status" value="1"/>
</dbReference>
<name>A0A0U5F6X6_9PROT</name>